<comment type="caution">
    <text evidence="12">The sequence shown here is derived from an EMBL/GenBank/DDBJ whole genome shotgun (WGS) entry which is preliminary data.</text>
</comment>
<evidence type="ECO:0000256" key="4">
    <source>
        <dbReference type="SAM" id="Coils"/>
    </source>
</evidence>
<dbReference type="Pfam" id="PF17390">
    <property type="entry name" value="Bac_rhamnosid_C"/>
    <property type="match status" value="1"/>
</dbReference>
<evidence type="ECO:0000256" key="1">
    <source>
        <dbReference type="ARBA" id="ARBA00001445"/>
    </source>
</evidence>
<dbReference type="InterPro" id="IPR016007">
    <property type="entry name" value="Alpha_rhamnosid"/>
</dbReference>
<feature type="domain" description="Bacterial alpha-L-rhamnosidase N-terminal" evidence="9">
    <location>
        <begin position="766"/>
        <end position="945"/>
    </location>
</feature>
<accession>A0ABR7IN76</accession>
<name>A0ABR7IN76_9CLOT</name>
<dbReference type="Pfam" id="PF05592">
    <property type="entry name" value="Bac_rhamnosid"/>
    <property type="match status" value="1"/>
</dbReference>
<dbReference type="RefSeq" id="WP_186995866.1">
    <property type="nucleotide sequence ID" value="NZ_JACOQK010000001.1"/>
</dbReference>
<keyword evidence="3 12" id="KW-0378">Hydrolase</keyword>
<keyword evidence="7" id="KW-0732">Signal</keyword>
<evidence type="ECO:0000259" key="9">
    <source>
        <dbReference type="Pfam" id="PF08531"/>
    </source>
</evidence>
<evidence type="ECO:0000256" key="6">
    <source>
        <dbReference type="SAM" id="Phobius"/>
    </source>
</evidence>
<evidence type="ECO:0000256" key="2">
    <source>
        <dbReference type="ARBA" id="ARBA00012652"/>
    </source>
</evidence>
<dbReference type="EMBL" id="JACOQK010000001">
    <property type="protein sequence ID" value="MBC5786580.1"/>
    <property type="molecule type" value="Genomic_DNA"/>
</dbReference>
<dbReference type="Gene3D" id="2.60.120.260">
    <property type="entry name" value="Galactose-binding domain-like"/>
    <property type="match status" value="2"/>
</dbReference>
<dbReference type="PANTHER" id="PTHR33307">
    <property type="entry name" value="ALPHA-RHAMNOSIDASE (EUROFUNG)"/>
    <property type="match status" value="1"/>
</dbReference>
<protein>
    <recommendedName>
        <fullName evidence="2">alpha-L-rhamnosidase</fullName>
        <ecNumber evidence="2">3.2.1.40</ecNumber>
    </recommendedName>
</protein>
<dbReference type="Pfam" id="PF25788">
    <property type="entry name" value="Ig_Rha78A_N"/>
    <property type="match status" value="1"/>
</dbReference>
<feature type="region of interest" description="Disordered" evidence="5">
    <location>
        <begin position="1850"/>
        <end position="1873"/>
    </location>
</feature>
<dbReference type="Gene3D" id="2.60.40.10">
    <property type="entry name" value="Immunoglobulins"/>
    <property type="match status" value="1"/>
</dbReference>
<proteinExistence type="predicted"/>
<dbReference type="GO" id="GO:0016787">
    <property type="term" value="F:hydrolase activity"/>
    <property type="evidence" value="ECO:0007669"/>
    <property type="project" value="UniProtKB-KW"/>
</dbReference>
<keyword evidence="6" id="KW-0472">Membrane</keyword>
<sequence length="1903" mass="209373">MRKRNRVVAWIVALALLVTMMVPSLAVSAAEPDTTIQNLMVDNVTNPIGIDNKTPYFSWNMQSSVVGQKQTAYQIVVEKWNTVNDKAEKTVWDTGKVSSDVSIDIAYAGEALQSSSTYHWHVTVWDKDDKSVVSDAATFEMGLLEENAFDDVHWIRMPKAGDPDPDAPEQVADTSVYTIESNFKFNDAVGFVFAGTDKTHFYMWQLNNNMENGVEGSYIRPHVWNGGGALFNPENVGNFNGYKLDQDLVNGQTYNFKLVVDTENKTVTTYLDGQEVNKMNTGDANLSYGKLGFRQATNPAQGFVEEAWIDDLKATAKDGTILFYQDFSLASDTQFDGGEVVDGQLHVKCEDDNVQSDKVFFEKDTENYYRFDVDFTINSGKAGIMYGSNAAGSVYYYSQINPSYTGTLNGVNYNNEPAVVQNFKDGSAAAYGFDGGKITNVAQDDFIGKQHHVTVIANYGKQVWIYVDGVEAKYHDRLEDFSFDGKIGFTSDADDDVTYDNVCVKIDGQPQVLTDFSTEENIFDNGTVKDGTLNVAGATNAFLTGTLTGTEPVEPEPAEPVHFTYEADLTITGDAAGLVFSGTDSNNFYMWQLNGVDHDGQLYLRPHIWANGTPNYNGYEVDISQYFDFATEIQNKQIHVKLDVTNDAVVTYINDVKVNTFDLTGKPGTMVDGCVGFRSGAKGETFKADNLKVVSYDAEGTETVKYDYNFDDGINPFGGSAGQASSSQIVDGQFVVAENAGVLMTKDLSKLGMPMFRKSFDTAAEKEVVSAKVYASSLGVYDLYVNGERVGYTNADGEKMYDEMKPGWTDYNERILYYSHDITDLVKQHGSNVILATMGSGWWTGRVSYGTYGYKDMAFMAKTIITYSDGSQEVINTDSSWKTSKNGVIREADIWDGETYDANYPSPAEISTSDYVEDESWQKPSYSTDFRGIISAQTGQTIQVRKELERTSAKTTVYEGTVDNGSDYGKINVVKDDYAANDKIELKKGQTAIFDLGQNMVGWPNINITAPQGTEVVMHFAEMLNDSGEKSRGNDGPEGGLYTANYRSAKATGTYIAKGDTNESYRSTFTFYGFRYVSVTATQDITINSFVAEVVGSAIPETGTLETSDASVNQLISNVLWGQRSNYLSVPTDCPQRDEKLGWSGDTQIFVGAASYNANVAGFFHKWAYDAQDSQQGGAYTDTIPRSAAVGAGNAAWGDAGIIVPYTMYKMYGDTLMIEKMYDSMTEYMQWLEARGYIGAGTGYGDWLAYESNEGPVRNVIACAYYANDTLMMAEMCDAIGKTDEAASYRQRYEEIKDYFQATFLNADGTLKTENSTQTCYLMALKSDMFETEEQKQAAVDTLVQKIKDNGNKLGTGFVGTGALNQTLSDVGETNMAYTLLLQREDPSWLYSVDQGATTIWERWNSYTKENGFGDVSMNSFNHYSYGAVLEWMYSDMLGIEADIDDPGFKHIILQPQPDTREDSEIPANEQRITSVKGSYDSTYGTISAEWNWSEDEFNYTATVPANTTATVYLPTTEGQTVTVNGKDVADLDEATDGIKYIETTDGKAVFEVVSGTFNFKSSSTEEPTPGDVDKTILEKVIAKATELKGTEEYTNAIPSVKESFDKALADAQTVYDNPAATDKEVTNAWMTLMDEIHKLGFQAGDKTALQNLYDEVKDTDLSQYKDGAAKDNFKTALKNAETVLADRDAMQNEIDKAYNDLKAAFDALEKLADKSQLKALLDECAEFKEENYTPATWEVFAPILEKAQGVYDNVDATQEEVNAAVDELLGGMLQLRFKADTSILEGLVQQVEGMDLSQYTDASVAALKAVLGESKAMLGNENLSKDDQPAVDAQVEKLAQAINNLEVKDNSAVNNSTGSSTQTGSTTTTNQPVKTGDSSIVFALAATMLAGAGIIVAKKRRK</sequence>
<dbReference type="Gene3D" id="1.20.1270.70">
    <property type="entry name" value="Designed single chain three-helix bundle"/>
    <property type="match status" value="1"/>
</dbReference>
<evidence type="ECO:0000256" key="7">
    <source>
        <dbReference type="SAM" id="SignalP"/>
    </source>
</evidence>
<dbReference type="InterPro" id="IPR013737">
    <property type="entry name" value="Bac_rhamnosid_N"/>
</dbReference>
<feature type="domain" description="Alpha-L-rhamnosidase concanavalin-like" evidence="8">
    <location>
        <begin position="989"/>
        <end position="1095"/>
    </location>
</feature>
<dbReference type="Pfam" id="PF07554">
    <property type="entry name" value="FIVAR"/>
    <property type="match status" value="3"/>
</dbReference>
<dbReference type="InterPro" id="IPR035396">
    <property type="entry name" value="Bac_rhamnosid6H"/>
</dbReference>
<feature type="compositionally biased region" description="Low complexity" evidence="5">
    <location>
        <begin position="1855"/>
        <end position="1872"/>
    </location>
</feature>
<dbReference type="InterPro" id="IPR035398">
    <property type="entry name" value="Bac_rhamnosid_C"/>
</dbReference>
<evidence type="ECO:0000256" key="3">
    <source>
        <dbReference type="ARBA" id="ARBA00022801"/>
    </source>
</evidence>
<dbReference type="InterPro" id="IPR013783">
    <property type="entry name" value="Ig-like_fold"/>
</dbReference>
<evidence type="ECO:0000259" key="11">
    <source>
        <dbReference type="Pfam" id="PF17390"/>
    </source>
</evidence>
<evidence type="ECO:0000313" key="13">
    <source>
        <dbReference type="Proteomes" id="UP000649151"/>
    </source>
</evidence>
<keyword evidence="6" id="KW-1133">Transmembrane helix</keyword>
<keyword evidence="6" id="KW-0812">Transmembrane</keyword>
<feature type="chain" id="PRO_5046775464" description="alpha-L-rhamnosidase" evidence="7">
    <location>
        <begin position="30"/>
        <end position="1903"/>
    </location>
</feature>
<comment type="catalytic activity">
    <reaction evidence="1">
        <text>Hydrolysis of terminal non-reducing alpha-L-rhamnose residues in alpha-L-rhamnosides.</text>
        <dbReference type="EC" id="3.2.1.40"/>
    </reaction>
</comment>
<dbReference type="InterPro" id="IPR008928">
    <property type="entry name" value="6-hairpin_glycosidase_sf"/>
</dbReference>
<dbReference type="Gene3D" id="1.20.1270.90">
    <property type="entry name" value="AF1782-like"/>
    <property type="match status" value="3"/>
</dbReference>
<evidence type="ECO:0000259" key="10">
    <source>
        <dbReference type="Pfam" id="PF17389"/>
    </source>
</evidence>
<keyword evidence="13" id="KW-1185">Reference proteome</keyword>
<keyword evidence="4" id="KW-0175">Coiled coil</keyword>
<dbReference type="SUPFAM" id="SSF48208">
    <property type="entry name" value="Six-hairpin glycosidases"/>
    <property type="match status" value="1"/>
</dbReference>
<evidence type="ECO:0000256" key="5">
    <source>
        <dbReference type="SAM" id="MobiDB-lite"/>
    </source>
</evidence>
<dbReference type="InterPro" id="IPR012341">
    <property type="entry name" value="6hp_glycosidase-like_sf"/>
</dbReference>
<dbReference type="InterPro" id="IPR008902">
    <property type="entry name" value="Rhamnosid_concanavalin"/>
</dbReference>
<organism evidence="12 13">
    <name type="scientific">Clostridium facile</name>
    <dbReference type="NCBI Taxonomy" id="2763035"/>
    <lineage>
        <taxon>Bacteria</taxon>
        <taxon>Bacillati</taxon>
        <taxon>Bacillota</taxon>
        <taxon>Clostridia</taxon>
        <taxon>Eubacteriales</taxon>
        <taxon>Clostridiaceae</taxon>
        <taxon>Clostridium</taxon>
    </lineage>
</organism>
<dbReference type="Pfam" id="PF17389">
    <property type="entry name" value="Bac_rhamnosid6H"/>
    <property type="match status" value="1"/>
</dbReference>
<feature type="signal peptide" evidence="7">
    <location>
        <begin position="1"/>
        <end position="29"/>
    </location>
</feature>
<feature type="transmembrane region" description="Helical" evidence="6">
    <location>
        <begin position="1880"/>
        <end position="1898"/>
    </location>
</feature>
<reference evidence="12 13" key="1">
    <citation type="submission" date="2020-08" db="EMBL/GenBank/DDBJ databases">
        <title>Genome public.</title>
        <authorList>
            <person name="Liu C."/>
            <person name="Sun Q."/>
        </authorList>
    </citation>
    <scope>NUCLEOTIDE SEQUENCE [LARGE SCALE GENOMIC DNA]</scope>
    <source>
        <strain evidence="12 13">NSJ-27</strain>
    </source>
</reference>
<feature type="coiled-coil region" evidence="4">
    <location>
        <begin position="1688"/>
        <end position="1719"/>
    </location>
</feature>
<gene>
    <name evidence="12" type="ORF">H8Z77_00875</name>
</gene>
<dbReference type="Gene3D" id="2.60.420.10">
    <property type="entry name" value="Maltose phosphorylase, domain 3"/>
    <property type="match status" value="1"/>
</dbReference>
<evidence type="ECO:0000313" key="12">
    <source>
        <dbReference type="EMBL" id="MBC5786580.1"/>
    </source>
</evidence>
<dbReference type="Proteomes" id="UP000649151">
    <property type="component" value="Unassembled WGS sequence"/>
</dbReference>
<evidence type="ECO:0000259" key="8">
    <source>
        <dbReference type="Pfam" id="PF05592"/>
    </source>
</evidence>
<dbReference type="Gene3D" id="1.50.10.10">
    <property type="match status" value="1"/>
</dbReference>
<dbReference type="Pfam" id="PF08531">
    <property type="entry name" value="Bac_rhamnosid_N"/>
    <property type="match status" value="1"/>
</dbReference>
<feature type="domain" description="Alpha-L-rhamnosidase six-hairpin glycosidase" evidence="10">
    <location>
        <begin position="1101"/>
        <end position="1435"/>
    </location>
</feature>
<dbReference type="PANTHER" id="PTHR33307:SF6">
    <property type="entry name" value="ALPHA-RHAMNOSIDASE (EUROFUNG)-RELATED"/>
    <property type="match status" value="1"/>
</dbReference>
<feature type="domain" description="Alpha-L-rhamnosidase C-terminal" evidence="11">
    <location>
        <begin position="1445"/>
        <end position="1525"/>
    </location>
</feature>
<dbReference type="NCBIfam" id="TIGR01167">
    <property type="entry name" value="LPXTG_anchor"/>
    <property type="match status" value="1"/>
</dbReference>
<dbReference type="EC" id="3.2.1.40" evidence="2"/>